<evidence type="ECO:0000313" key="4">
    <source>
        <dbReference type="EMBL" id="CAH8364261.1"/>
    </source>
</evidence>
<evidence type="ECO:0000313" key="5">
    <source>
        <dbReference type="Proteomes" id="UP001642260"/>
    </source>
</evidence>
<name>A0ABC8L6Z8_ERUVS</name>
<keyword evidence="2" id="KW-0472">Membrane</keyword>
<dbReference type="FunFam" id="3.40.50.10140:FF:000007">
    <property type="entry name" value="Disease resistance protein (TIR-NBS-LRR class)"/>
    <property type="match status" value="1"/>
</dbReference>
<dbReference type="PANTHER" id="PTHR32009">
    <property type="entry name" value="TMV RESISTANCE PROTEIN N-LIKE"/>
    <property type="match status" value="1"/>
</dbReference>
<evidence type="ECO:0000259" key="3">
    <source>
        <dbReference type="PROSITE" id="PS50104"/>
    </source>
</evidence>
<proteinExistence type="predicted"/>
<dbReference type="Pfam" id="PF01582">
    <property type="entry name" value="TIR"/>
    <property type="match status" value="1"/>
</dbReference>
<gene>
    <name evidence="4" type="ORF">ERUC_LOCUS30017</name>
</gene>
<reference evidence="4 5" key="1">
    <citation type="submission" date="2022-03" db="EMBL/GenBank/DDBJ databases">
        <authorList>
            <person name="Macdonald S."/>
            <person name="Ahmed S."/>
            <person name="Newling K."/>
        </authorList>
    </citation>
    <scope>NUCLEOTIDE SEQUENCE [LARGE SCALE GENOMIC DNA]</scope>
</reference>
<protein>
    <recommendedName>
        <fullName evidence="3">TIR domain-containing protein</fullName>
    </recommendedName>
</protein>
<dbReference type="InterPro" id="IPR000157">
    <property type="entry name" value="TIR_dom"/>
</dbReference>
<accession>A0ABC8L6Z8</accession>
<feature type="domain" description="TIR" evidence="3">
    <location>
        <begin position="27"/>
        <end position="195"/>
    </location>
</feature>
<organism evidence="4 5">
    <name type="scientific">Eruca vesicaria subsp. sativa</name>
    <name type="common">Garden rocket</name>
    <name type="synonym">Eruca sativa</name>
    <dbReference type="NCBI Taxonomy" id="29727"/>
    <lineage>
        <taxon>Eukaryota</taxon>
        <taxon>Viridiplantae</taxon>
        <taxon>Streptophyta</taxon>
        <taxon>Embryophyta</taxon>
        <taxon>Tracheophyta</taxon>
        <taxon>Spermatophyta</taxon>
        <taxon>Magnoliopsida</taxon>
        <taxon>eudicotyledons</taxon>
        <taxon>Gunneridae</taxon>
        <taxon>Pentapetalae</taxon>
        <taxon>rosids</taxon>
        <taxon>malvids</taxon>
        <taxon>Brassicales</taxon>
        <taxon>Brassicaceae</taxon>
        <taxon>Brassiceae</taxon>
        <taxon>Eruca</taxon>
    </lineage>
</organism>
<keyword evidence="2" id="KW-1133">Transmembrane helix</keyword>
<sequence>MTTATQTQPQRDSSEPELSTLDLLLQPRPQLFINFRGKELRNGFLSHVVKSLKEVGINVFIDSLEQRGVDTFERLLARIDNSKMALAIFSNKYTQSDWCLNELVKMDERMKEGKLVVIPIFYRVSTEEVKNFQGKFGRNFREMVMRRFGTFDAPMAQRWMIAVTSIASKMGLTSEVYSIDSKLVEEIVKTTSRQLGHVSSANLSTIYQVTLEFYVAFFVAIFCTVFIPSAFTHVKIFSSPQWFVAHMFSFIVRKGFLLAYELMQNRGTYEKVNHLR</sequence>
<dbReference type="InterPro" id="IPR035897">
    <property type="entry name" value="Toll_tir_struct_dom_sf"/>
</dbReference>
<dbReference type="PANTHER" id="PTHR32009:SF83">
    <property type="entry name" value="TOLL-INTERLEUKIN-RESISTANCE (TIR) DOMAIN FAMILY PROTEIN"/>
    <property type="match status" value="1"/>
</dbReference>
<feature type="transmembrane region" description="Helical" evidence="2">
    <location>
        <begin position="243"/>
        <end position="263"/>
    </location>
</feature>
<evidence type="ECO:0000256" key="2">
    <source>
        <dbReference type="SAM" id="Phobius"/>
    </source>
</evidence>
<dbReference type="Gene3D" id="3.40.50.10140">
    <property type="entry name" value="Toll/interleukin-1 receptor homology (TIR) domain"/>
    <property type="match status" value="1"/>
</dbReference>
<dbReference type="EMBL" id="CAKOAT010384821">
    <property type="protein sequence ID" value="CAH8364261.1"/>
    <property type="molecule type" value="Genomic_DNA"/>
</dbReference>
<evidence type="ECO:0000256" key="1">
    <source>
        <dbReference type="ARBA" id="ARBA00023027"/>
    </source>
</evidence>
<keyword evidence="2" id="KW-0812">Transmembrane</keyword>
<dbReference type="Proteomes" id="UP001642260">
    <property type="component" value="Unassembled WGS sequence"/>
</dbReference>
<comment type="caution">
    <text evidence="4">The sequence shown here is derived from an EMBL/GenBank/DDBJ whole genome shotgun (WGS) entry which is preliminary data.</text>
</comment>
<dbReference type="SUPFAM" id="SSF52200">
    <property type="entry name" value="Toll/Interleukin receptor TIR domain"/>
    <property type="match status" value="1"/>
</dbReference>
<dbReference type="SMART" id="SM00255">
    <property type="entry name" value="TIR"/>
    <property type="match status" value="1"/>
</dbReference>
<feature type="transmembrane region" description="Helical" evidence="2">
    <location>
        <begin position="213"/>
        <end position="231"/>
    </location>
</feature>
<dbReference type="PROSITE" id="PS50104">
    <property type="entry name" value="TIR"/>
    <property type="match status" value="1"/>
</dbReference>
<dbReference type="AlphaFoldDB" id="A0ABC8L6Z8"/>
<keyword evidence="5" id="KW-1185">Reference proteome</keyword>
<keyword evidence="1" id="KW-0520">NAD</keyword>